<proteinExistence type="inferred from homology"/>
<comment type="subcellular location">
    <subcellularLocation>
        <location evidence="1">Cell membrane</location>
        <topology evidence="1">Multi-pass membrane protein</topology>
    </subcellularLocation>
</comment>
<dbReference type="InterPro" id="IPR025857">
    <property type="entry name" value="MacB_PCD"/>
</dbReference>
<evidence type="ECO:0000259" key="8">
    <source>
        <dbReference type="Pfam" id="PF02687"/>
    </source>
</evidence>
<dbReference type="EMBL" id="JHEG02000059">
    <property type="protein sequence ID" value="KIE08108.1"/>
    <property type="molecule type" value="Genomic_DNA"/>
</dbReference>
<dbReference type="GO" id="GO:0022857">
    <property type="term" value="F:transmembrane transporter activity"/>
    <property type="evidence" value="ECO:0007669"/>
    <property type="project" value="TreeGrafter"/>
</dbReference>
<dbReference type="PANTHER" id="PTHR30572:SF4">
    <property type="entry name" value="ABC TRANSPORTER PERMEASE YTRF"/>
    <property type="match status" value="1"/>
</dbReference>
<accession>A0A0C1QWI0</accession>
<keyword evidence="3 7" id="KW-0812">Transmembrane</keyword>
<evidence type="ECO:0000256" key="2">
    <source>
        <dbReference type="ARBA" id="ARBA00022475"/>
    </source>
</evidence>
<dbReference type="InterPro" id="IPR050250">
    <property type="entry name" value="Macrolide_Exporter_MacB"/>
</dbReference>
<feature type="domain" description="ABC3 transporter permease C-terminal" evidence="8">
    <location>
        <begin position="299"/>
        <end position="412"/>
    </location>
</feature>
<evidence type="ECO:0000313" key="10">
    <source>
        <dbReference type="EMBL" id="KAF3891213.1"/>
    </source>
</evidence>
<dbReference type="EMBL" id="JHEG04000001">
    <property type="protein sequence ID" value="KAF3891213.1"/>
    <property type="molecule type" value="Genomic_DNA"/>
</dbReference>
<gene>
    <name evidence="11" type="ORF">DA73_0239525</name>
    <name evidence="10" type="ORF">DA73_0400030475</name>
</gene>
<evidence type="ECO:0000313" key="12">
    <source>
        <dbReference type="Proteomes" id="UP000029738"/>
    </source>
</evidence>
<organism evidence="11">
    <name type="scientific">Tolypothrix bouteillei VB521301</name>
    <dbReference type="NCBI Taxonomy" id="1479485"/>
    <lineage>
        <taxon>Bacteria</taxon>
        <taxon>Bacillati</taxon>
        <taxon>Cyanobacteriota</taxon>
        <taxon>Cyanophyceae</taxon>
        <taxon>Nostocales</taxon>
        <taxon>Tolypothrichaceae</taxon>
        <taxon>Tolypothrix</taxon>
    </lineage>
</organism>
<evidence type="ECO:0000256" key="4">
    <source>
        <dbReference type="ARBA" id="ARBA00022989"/>
    </source>
</evidence>
<feature type="transmembrane region" description="Helical" evidence="7">
    <location>
        <begin position="32"/>
        <end position="51"/>
    </location>
</feature>
<evidence type="ECO:0000259" key="9">
    <source>
        <dbReference type="Pfam" id="PF12704"/>
    </source>
</evidence>
<evidence type="ECO:0000313" key="11">
    <source>
        <dbReference type="EMBL" id="KIE08108.1"/>
    </source>
</evidence>
<reference evidence="10" key="2">
    <citation type="submission" date="2019-11" db="EMBL/GenBank/DDBJ databases">
        <title>Improved Assembly of Tolypothrix boutellei genome.</title>
        <authorList>
            <person name="Sarangi A.N."/>
            <person name="Mukherjee M."/>
            <person name="Ghosh S."/>
            <person name="Singh D."/>
            <person name="Das A."/>
            <person name="Kant S."/>
            <person name="Prusty A."/>
            <person name="Tripathy S."/>
        </authorList>
    </citation>
    <scope>NUCLEOTIDE SEQUENCE</scope>
    <source>
        <strain evidence="10">VB521301</strain>
    </source>
</reference>
<keyword evidence="2" id="KW-1003">Cell membrane</keyword>
<keyword evidence="4 7" id="KW-1133">Transmembrane helix</keyword>
<protein>
    <submittedName>
        <fullName evidence="11">ABC transporter substrate-binding protein</fullName>
    </submittedName>
    <submittedName>
        <fullName evidence="10">FtsX-like permease family protein</fullName>
    </submittedName>
</protein>
<feature type="transmembrane region" description="Helical" evidence="7">
    <location>
        <begin position="289"/>
        <end position="321"/>
    </location>
</feature>
<comment type="similarity">
    <text evidence="6">Belongs to the ABC-4 integral membrane protein family.</text>
</comment>
<dbReference type="AlphaFoldDB" id="A0A0C1QWI0"/>
<evidence type="ECO:0000256" key="3">
    <source>
        <dbReference type="ARBA" id="ARBA00022692"/>
    </source>
</evidence>
<feature type="transmembrane region" description="Helical" evidence="7">
    <location>
        <begin position="349"/>
        <end position="374"/>
    </location>
</feature>
<dbReference type="PANTHER" id="PTHR30572">
    <property type="entry name" value="MEMBRANE COMPONENT OF TRANSPORTER-RELATED"/>
    <property type="match status" value="1"/>
</dbReference>
<comment type="caution">
    <text evidence="11">The sequence shown here is derived from an EMBL/GenBank/DDBJ whole genome shotgun (WGS) entry which is preliminary data.</text>
</comment>
<dbReference type="STRING" id="1479485.DA73_0239525"/>
<sequence length="419" mass="44674">MATERRSTTVPTIEIITMAVEALWSNKLRTGLTMLGVIIGIASVIAITSVGQGVQKATEQQIQALGTDVLQIFPGSAKTGGISQGMGSSSTLTWEDAKAIQEQAPAAKVVSAYLQRPGQVVYGKLNHSTNIVGIDLNYLEARNTQLTQGRFFTSEEMDTAKPVAVLGSSVWEELFDSSKNVVGEQIRIQRNIYEVIGIFEKKGSEGSMDRDDQVFIPLTNMSSRIVGNNALKGFAVNGIYVKVGDRDRSQTAQFQVVNLLRLRHNLSPSQSDDFSIRNRTDIVNAFTTVVGLFTVMVVAIASISLLVGGIGIANIMLVSVIERTREIGIRKAVGATNSAILNQFLAESVVISTAGGGIGIGIGIAIAFSSAMLLHFPFVVSVWSVVCGFGLSFIVGLLAGVIPARNAARLDPIAALRSD</sequence>
<dbReference type="Pfam" id="PF12704">
    <property type="entry name" value="MacB_PCD"/>
    <property type="match status" value="1"/>
</dbReference>
<reference evidence="11" key="1">
    <citation type="journal article" date="2015" name="Genome Announc.">
        <title>Draft Genome Sequence of Tolypothrix boutellei Strain VB521301.</title>
        <authorList>
            <person name="Chandrababunaidu M.M."/>
            <person name="Singh D."/>
            <person name="Sen D."/>
            <person name="Bhan S."/>
            <person name="Das S."/>
            <person name="Gupta A."/>
            <person name="Adhikary S.P."/>
            <person name="Tripathy S."/>
        </authorList>
    </citation>
    <scope>NUCLEOTIDE SEQUENCE</scope>
    <source>
        <strain evidence="11">VB521301</strain>
    </source>
</reference>
<evidence type="ECO:0000256" key="1">
    <source>
        <dbReference type="ARBA" id="ARBA00004651"/>
    </source>
</evidence>
<feature type="domain" description="MacB-like periplasmic core" evidence="9">
    <location>
        <begin position="30"/>
        <end position="258"/>
    </location>
</feature>
<evidence type="ECO:0000256" key="7">
    <source>
        <dbReference type="SAM" id="Phobius"/>
    </source>
</evidence>
<dbReference type="GO" id="GO:0005886">
    <property type="term" value="C:plasma membrane"/>
    <property type="evidence" value="ECO:0007669"/>
    <property type="project" value="UniProtKB-SubCell"/>
</dbReference>
<evidence type="ECO:0000256" key="5">
    <source>
        <dbReference type="ARBA" id="ARBA00023136"/>
    </source>
</evidence>
<feature type="transmembrane region" description="Helical" evidence="7">
    <location>
        <begin position="380"/>
        <end position="402"/>
    </location>
</feature>
<keyword evidence="12" id="KW-1185">Reference proteome</keyword>
<name>A0A0C1QWI0_9CYAN</name>
<dbReference type="Proteomes" id="UP000029738">
    <property type="component" value="Unassembled WGS sequence"/>
</dbReference>
<evidence type="ECO:0000256" key="6">
    <source>
        <dbReference type="ARBA" id="ARBA00038076"/>
    </source>
</evidence>
<dbReference type="InterPro" id="IPR003838">
    <property type="entry name" value="ABC3_permease_C"/>
</dbReference>
<keyword evidence="5 7" id="KW-0472">Membrane</keyword>
<dbReference type="Pfam" id="PF02687">
    <property type="entry name" value="FtsX"/>
    <property type="match status" value="1"/>
</dbReference>